<dbReference type="Gene3D" id="3.30.300.20">
    <property type="match status" value="1"/>
</dbReference>
<dbReference type="EMBL" id="BMJJ01000001">
    <property type="protein sequence ID" value="GGD03589.1"/>
    <property type="molecule type" value="Genomic_DNA"/>
</dbReference>
<sequence>MAGRKDSGPTNRQLGIGEKVRHAVTEVLARESFSEPLLDRAVISVTEVRMSTDLKLATAFVTVLGQADVEPYVEALNRHSKFVRGRITPALRTMKYMPDIRFKTDTSFDNYARIDALLRSPEVARDLDETREKDDDHDLDR</sequence>
<dbReference type="Pfam" id="PF02033">
    <property type="entry name" value="RBFA"/>
    <property type="match status" value="1"/>
</dbReference>
<dbReference type="InterPro" id="IPR000238">
    <property type="entry name" value="RbfA"/>
</dbReference>
<dbReference type="PANTHER" id="PTHR33515:SF1">
    <property type="entry name" value="RIBOSOME-BINDING FACTOR A, CHLOROPLASTIC-RELATED"/>
    <property type="match status" value="1"/>
</dbReference>
<evidence type="ECO:0000313" key="4">
    <source>
        <dbReference type="Proteomes" id="UP000613160"/>
    </source>
</evidence>
<keyword evidence="2" id="KW-0963">Cytoplasm</keyword>
<reference evidence="3" key="1">
    <citation type="journal article" date="2014" name="Int. J. Syst. Evol. Microbiol.">
        <title>Complete genome sequence of Corynebacterium casei LMG S-19264T (=DSM 44701T), isolated from a smear-ripened cheese.</title>
        <authorList>
            <consortium name="US DOE Joint Genome Institute (JGI-PGF)"/>
            <person name="Walter F."/>
            <person name="Albersmeier A."/>
            <person name="Kalinowski J."/>
            <person name="Ruckert C."/>
        </authorList>
    </citation>
    <scope>NUCLEOTIDE SEQUENCE</scope>
    <source>
        <strain evidence="3">CGMCC 1.15493</strain>
    </source>
</reference>
<organism evidence="3 4">
    <name type="scientific">Aureimonas glaciei</name>
    <dbReference type="NCBI Taxonomy" id="1776957"/>
    <lineage>
        <taxon>Bacteria</taxon>
        <taxon>Pseudomonadati</taxon>
        <taxon>Pseudomonadota</taxon>
        <taxon>Alphaproteobacteria</taxon>
        <taxon>Hyphomicrobiales</taxon>
        <taxon>Aurantimonadaceae</taxon>
        <taxon>Aureimonas</taxon>
    </lineage>
</organism>
<gene>
    <name evidence="2 3" type="primary">rbfA</name>
    <name evidence="3" type="ORF">GCM10011335_02970</name>
</gene>
<protein>
    <recommendedName>
        <fullName evidence="2">Ribosome-binding factor A</fullName>
    </recommendedName>
</protein>
<comment type="similarity">
    <text evidence="2">Belongs to the RbfA family.</text>
</comment>
<accession>A0A916XSF7</accession>
<comment type="subunit">
    <text evidence="2">Monomer. Binds 30S ribosomal subunits, but not 50S ribosomal subunits or 70S ribosomes.</text>
</comment>
<dbReference type="AlphaFoldDB" id="A0A916XSF7"/>
<dbReference type="InterPro" id="IPR020053">
    <property type="entry name" value="Ribosome-bd_factorA_CS"/>
</dbReference>
<name>A0A916XSF7_9HYPH</name>
<dbReference type="NCBIfam" id="NF001802">
    <property type="entry name" value="PRK00521.2-5"/>
    <property type="match status" value="1"/>
</dbReference>
<dbReference type="PANTHER" id="PTHR33515">
    <property type="entry name" value="RIBOSOME-BINDING FACTOR A, CHLOROPLASTIC-RELATED"/>
    <property type="match status" value="1"/>
</dbReference>
<dbReference type="Proteomes" id="UP000613160">
    <property type="component" value="Unassembled WGS sequence"/>
</dbReference>
<dbReference type="PROSITE" id="PS01319">
    <property type="entry name" value="RBFA"/>
    <property type="match status" value="1"/>
</dbReference>
<evidence type="ECO:0000256" key="2">
    <source>
        <dbReference type="HAMAP-Rule" id="MF_00003"/>
    </source>
</evidence>
<comment type="function">
    <text evidence="2">One of several proteins that assist in the late maturation steps of the functional core of the 30S ribosomal subunit. Associates with free 30S ribosomal subunits (but not with 30S subunits that are part of 70S ribosomes or polysomes). Required for efficient processing of 16S rRNA. May interact with the 5'-terminal helix region of 16S rRNA.</text>
</comment>
<comment type="subcellular location">
    <subcellularLocation>
        <location evidence="2">Cytoplasm</location>
    </subcellularLocation>
</comment>
<evidence type="ECO:0000313" key="3">
    <source>
        <dbReference type="EMBL" id="GGD03589.1"/>
    </source>
</evidence>
<dbReference type="RefSeq" id="WP_188848782.1">
    <property type="nucleotide sequence ID" value="NZ_BMJJ01000001.1"/>
</dbReference>
<comment type="caution">
    <text evidence="3">The sequence shown here is derived from an EMBL/GenBank/DDBJ whole genome shotgun (WGS) entry which is preliminary data.</text>
</comment>
<dbReference type="GO" id="GO:0030490">
    <property type="term" value="P:maturation of SSU-rRNA"/>
    <property type="evidence" value="ECO:0007669"/>
    <property type="project" value="UniProtKB-UniRule"/>
</dbReference>
<dbReference type="InterPro" id="IPR015946">
    <property type="entry name" value="KH_dom-like_a/b"/>
</dbReference>
<proteinExistence type="inferred from homology"/>
<dbReference type="InterPro" id="IPR023799">
    <property type="entry name" value="RbfA_dom_sf"/>
</dbReference>
<dbReference type="SUPFAM" id="SSF89919">
    <property type="entry name" value="Ribosome-binding factor A, RbfA"/>
    <property type="match status" value="1"/>
</dbReference>
<keyword evidence="1 2" id="KW-0690">Ribosome biogenesis</keyword>
<dbReference type="GO" id="GO:0043024">
    <property type="term" value="F:ribosomal small subunit binding"/>
    <property type="evidence" value="ECO:0007669"/>
    <property type="project" value="TreeGrafter"/>
</dbReference>
<dbReference type="NCBIfam" id="TIGR00082">
    <property type="entry name" value="rbfA"/>
    <property type="match status" value="1"/>
</dbReference>
<dbReference type="GO" id="GO:0005829">
    <property type="term" value="C:cytosol"/>
    <property type="evidence" value="ECO:0007669"/>
    <property type="project" value="TreeGrafter"/>
</dbReference>
<evidence type="ECO:0000256" key="1">
    <source>
        <dbReference type="ARBA" id="ARBA00022517"/>
    </source>
</evidence>
<keyword evidence="4" id="KW-1185">Reference proteome</keyword>
<reference evidence="3" key="2">
    <citation type="submission" date="2020-09" db="EMBL/GenBank/DDBJ databases">
        <authorList>
            <person name="Sun Q."/>
            <person name="Zhou Y."/>
        </authorList>
    </citation>
    <scope>NUCLEOTIDE SEQUENCE</scope>
    <source>
        <strain evidence="3">CGMCC 1.15493</strain>
    </source>
</reference>
<dbReference type="HAMAP" id="MF_00003">
    <property type="entry name" value="RbfA"/>
    <property type="match status" value="1"/>
</dbReference>